<evidence type="ECO:0000313" key="1">
    <source>
        <dbReference type="EMBL" id="CCA74773.1"/>
    </source>
</evidence>
<dbReference type="EMBL" id="CAFZ01000353">
    <property type="protein sequence ID" value="CCA74773.1"/>
    <property type="molecule type" value="Genomic_DNA"/>
</dbReference>
<keyword evidence="2" id="KW-1185">Reference proteome</keyword>
<accession>G4TTY0</accession>
<dbReference type="AlphaFoldDB" id="G4TTY0"/>
<dbReference type="InParanoid" id="G4TTY0"/>
<dbReference type="Proteomes" id="UP000007148">
    <property type="component" value="Unassembled WGS sequence"/>
</dbReference>
<protein>
    <submittedName>
        <fullName evidence="1">Uncharacterized protein</fullName>
    </submittedName>
</protein>
<reference evidence="1 2" key="1">
    <citation type="journal article" date="2011" name="PLoS Pathog.">
        <title>Endophytic Life Strategies Decoded by Genome and Transcriptome Analyses of the Mutualistic Root Symbiont Piriformospora indica.</title>
        <authorList>
            <person name="Zuccaro A."/>
            <person name="Lahrmann U."/>
            <person name="Guldener U."/>
            <person name="Langen G."/>
            <person name="Pfiffi S."/>
            <person name="Biedenkopf D."/>
            <person name="Wong P."/>
            <person name="Samans B."/>
            <person name="Grimm C."/>
            <person name="Basiewicz M."/>
            <person name="Murat C."/>
            <person name="Martin F."/>
            <person name="Kogel K.H."/>
        </authorList>
    </citation>
    <scope>NUCLEOTIDE SEQUENCE [LARGE SCALE GENOMIC DNA]</scope>
    <source>
        <strain evidence="1 2">DSM 11827</strain>
    </source>
</reference>
<comment type="caution">
    <text evidence="1">The sequence shown here is derived from an EMBL/GenBank/DDBJ whole genome shotgun (WGS) entry which is preliminary data.</text>
</comment>
<name>G4TTY0_SERID</name>
<sequence>MAPRISLAKSEDAAWLVYSIFAARLSDLSMVCPSRSKSSMDSTQVPVRVRFSRQIRASSRPWAVLTCGYWPPRTDFTARKARTLRVELPMLSELSMWIMIVGTNPR</sequence>
<organism evidence="1 2">
    <name type="scientific">Serendipita indica (strain DSM 11827)</name>
    <name type="common">Root endophyte fungus</name>
    <name type="synonym">Piriformospora indica</name>
    <dbReference type="NCBI Taxonomy" id="1109443"/>
    <lineage>
        <taxon>Eukaryota</taxon>
        <taxon>Fungi</taxon>
        <taxon>Dikarya</taxon>
        <taxon>Basidiomycota</taxon>
        <taxon>Agaricomycotina</taxon>
        <taxon>Agaricomycetes</taxon>
        <taxon>Sebacinales</taxon>
        <taxon>Serendipitaceae</taxon>
        <taxon>Serendipita</taxon>
    </lineage>
</organism>
<proteinExistence type="predicted"/>
<dbReference type="HOGENOM" id="CLU_2224234_0_0_1"/>
<gene>
    <name evidence="1" type="ORF">PIIN_08731</name>
</gene>
<evidence type="ECO:0000313" key="2">
    <source>
        <dbReference type="Proteomes" id="UP000007148"/>
    </source>
</evidence>